<proteinExistence type="inferred from homology"/>
<dbReference type="AlphaFoldDB" id="A0A4Y7U3C9"/>
<name>A0A4Y7U3C9_9FLAO</name>
<dbReference type="Pfam" id="PF00962">
    <property type="entry name" value="A_deaminase"/>
    <property type="match status" value="1"/>
</dbReference>
<dbReference type="EC" id="3.5.4.4" evidence="3"/>
<evidence type="ECO:0000259" key="7">
    <source>
        <dbReference type="Pfam" id="PF00962"/>
    </source>
</evidence>
<dbReference type="SUPFAM" id="SSF51556">
    <property type="entry name" value="Metallo-dependent hydrolases"/>
    <property type="match status" value="1"/>
</dbReference>
<dbReference type="PANTHER" id="PTHR11409:SF43">
    <property type="entry name" value="ADENOSINE DEAMINASE"/>
    <property type="match status" value="1"/>
</dbReference>
<evidence type="ECO:0000313" key="9">
    <source>
        <dbReference type="Proteomes" id="UP000298340"/>
    </source>
</evidence>
<protein>
    <recommendedName>
        <fullName evidence="3">adenosine deaminase</fullName>
        <ecNumber evidence="3">3.5.4.4</ecNumber>
    </recommendedName>
</protein>
<reference evidence="8 9" key="1">
    <citation type="journal article" date="2018" name="Syst. Appl. Microbiol.">
        <title>Flavobacterium circumlabens sp. nov. and Flavobacterium cupreum sp. nov., two psychrotrophic species isolated from Antarctic environmental samples.</title>
        <authorList>
            <person name="Kralova S."/>
            <person name="Busse H.J."/>
            <person name="Svec P."/>
            <person name="Maslanova I."/>
            <person name="Stankova E."/>
            <person name="Bartak M."/>
            <person name="Sedlacek I."/>
        </authorList>
    </citation>
    <scope>NUCLEOTIDE SEQUENCE [LARGE SCALE GENOMIC DNA]</scope>
    <source>
        <strain evidence="8 9">CCM 8828</strain>
    </source>
</reference>
<dbReference type="EMBL" id="QWDN01001165">
    <property type="protein sequence ID" value="TEB40558.1"/>
    <property type="molecule type" value="Genomic_DNA"/>
</dbReference>
<keyword evidence="4" id="KW-0479">Metal-binding</keyword>
<evidence type="ECO:0000256" key="6">
    <source>
        <dbReference type="ARBA" id="ARBA00022833"/>
    </source>
</evidence>
<dbReference type="GO" id="GO:0004000">
    <property type="term" value="F:adenosine deaminase activity"/>
    <property type="evidence" value="ECO:0007669"/>
    <property type="project" value="TreeGrafter"/>
</dbReference>
<dbReference type="PANTHER" id="PTHR11409">
    <property type="entry name" value="ADENOSINE DEAMINASE"/>
    <property type="match status" value="1"/>
</dbReference>
<keyword evidence="5" id="KW-0378">Hydrolase</keyword>
<evidence type="ECO:0000313" key="8">
    <source>
        <dbReference type="EMBL" id="TEB40558.1"/>
    </source>
</evidence>
<dbReference type="GO" id="GO:0043103">
    <property type="term" value="P:hypoxanthine salvage"/>
    <property type="evidence" value="ECO:0007669"/>
    <property type="project" value="TreeGrafter"/>
</dbReference>
<dbReference type="Proteomes" id="UP000298340">
    <property type="component" value="Unassembled WGS sequence"/>
</dbReference>
<sequence length="101" mass="11538">DAIYVAGANRIGHGVDIAYEANSYDLLRYMAKNTIPIEINLTSNEFILKVKENRHPFSLYREFNVPIVISTDDAGILRTNMTEQYVLLAKRYPDVPYATIK</sequence>
<dbReference type="GO" id="GO:0046872">
    <property type="term" value="F:metal ion binding"/>
    <property type="evidence" value="ECO:0007669"/>
    <property type="project" value="UniProtKB-KW"/>
</dbReference>
<evidence type="ECO:0000256" key="5">
    <source>
        <dbReference type="ARBA" id="ARBA00022801"/>
    </source>
</evidence>
<dbReference type="Gene3D" id="3.20.20.140">
    <property type="entry name" value="Metal-dependent hydrolases"/>
    <property type="match status" value="1"/>
</dbReference>
<evidence type="ECO:0000256" key="3">
    <source>
        <dbReference type="ARBA" id="ARBA00012784"/>
    </source>
</evidence>
<comment type="cofactor">
    <cofactor evidence="1">
        <name>Zn(2+)</name>
        <dbReference type="ChEBI" id="CHEBI:29105"/>
    </cofactor>
</comment>
<evidence type="ECO:0000256" key="2">
    <source>
        <dbReference type="ARBA" id="ARBA00006676"/>
    </source>
</evidence>
<organism evidence="8 9">
    <name type="scientific">Flavobacterium circumlabens</name>
    <dbReference type="NCBI Taxonomy" id="2133765"/>
    <lineage>
        <taxon>Bacteria</taxon>
        <taxon>Pseudomonadati</taxon>
        <taxon>Bacteroidota</taxon>
        <taxon>Flavobacteriia</taxon>
        <taxon>Flavobacteriales</taxon>
        <taxon>Flavobacteriaceae</taxon>
        <taxon>Flavobacterium</taxon>
    </lineage>
</organism>
<feature type="non-terminal residue" evidence="8">
    <location>
        <position position="1"/>
    </location>
</feature>
<dbReference type="GO" id="GO:0005829">
    <property type="term" value="C:cytosol"/>
    <property type="evidence" value="ECO:0007669"/>
    <property type="project" value="TreeGrafter"/>
</dbReference>
<accession>A0A4Y7U3C9</accession>
<dbReference type="InterPro" id="IPR001365">
    <property type="entry name" value="A_deaminase_dom"/>
</dbReference>
<dbReference type="GO" id="GO:0046103">
    <property type="term" value="P:inosine biosynthetic process"/>
    <property type="evidence" value="ECO:0007669"/>
    <property type="project" value="TreeGrafter"/>
</dbReference>
<dbReference type="InterPro" id="IPR006330">
    <property type="entry name" value="Ado/ade_deaminase"/>
</dbReference>
<keyword evidence="6" id="KW-0862">Zinc</keyword>
<evidence type="ECO:0000256" key="4">
    <source>
        <dbReference type="ARBA" id="ARBA00022723"/>
    </source>
</evidence>
<comment type="similarity">
    <text evidence="2">Belongs to the metallo-dependent hydrolases superfamily. Adenosine and AMP deaminases family.</text>
</comment>
<feature type="non-terminal residue" evidence="8">
    <location>
        <position position="101"/>
    </location>
</feature>
<gene>
    <name evidence="8" type="ORF">D0809_30000</name>
</gene>
<dbReference type="GO" id="GO:0006154">
    <property type="term" value="P:adenosine catabolic process"/>
    <property type="evidence" value="ECO:0007669"/>
    <property type="project" value="TreeGrafter"/>
</dbReference>
<feature type="domain" description="Adenosine deaminase" evidence="7">
    <location>
        <begin position="1"/>
        <end position="89"/>
    </location>
</feature>
<comment type="caution">
    <text evidence="8">The sequence shown here is derived from an EMBL/GenBank/DDBJ whole genome shotgun (WGS) entry which is preliminary data.</text>
</comment>
<evidence type="ECO:0000256" key="1">
    <source>
        <dbReference type="ARBA" id="ARBA00001947"/>
    </source>
</evidence>
<dbReference type="InterPro" id="IPR032466">
    <property type="entry name" value="Metal_Hydrolase"/>
</dbReference>